<dbReference type="InterPro" id="IPR052718">
    <property type="entry name" value="NmrA-type_oxidoreductase"/>
</dbReference>
<protein>
    <recommendedName>
        <fullName evidence="1">NAD(P)-binding domain-containing protein</fullName>
    </recommendedName>
</protein>
<dbReference type="RefSeq" id="WP_008041828.1">
    <property type="nucleotide sequence ID" value="NZ_CH724149.1"/>
</dbReference>
<dbReference type="PANTHER" id="PTHR47129">
    <property type="entry name" value="QUINONE OXIDOREDUCTASE 2"/>
    <property type="match status" value="1"/>
</dbReference>
<organism evidence="2 3">
    <name type="scientific">Reinekea blandensis MED297</name>
    <dbReference type="NCBI Taxonomy" id="314283"/>
    <lineage>
        <taxon>Bacteria</taxon>
        <taxon>Pseudomonadati</taxon>
        <taxon>Pseudomonadota</taxon>
        <taxon>Gammaproteobacteria</taxon>
        <taxon>Oceanospirillales</taxon>
        <taxon>Saccharospirillaceae</taxon>
        <taxon>Reinekea</taxon>
    </lineage>
</organism>
<name>A4BAZ3_9GAMM</name>
<dbReference type="Gene3D" id="3.40.50.720">
    <property type="entry name" value="NAD(P)-binding Rossmann-like Domain"/>
    <property type="match status" value="1"/>
</dbReference>
<evidence type="ECO:0000259" key="1">
    <source>
        <dbReference type="Pfam" id="PF13460"/>
    </source>
</evidence>
<evidence type="ECO:0000313" key="3">
    <source>
        <dbReference type="Proteomes" id="UP000005953"/>
    </source>
</evidence>
<accession>A4BAZ3</accession>
<dbReference type="Gene3D" id="3.90.25.10">
    <property type="entry name" value="UDP-galactose 4-epimerase, domain 1"/>
    <property type="match status" value="1"/>
</dbReference>
<dbReference type="PANTHER" id="PTHR47129:SF1">
    <property type="entry name" value="NMRA-LIKE DOMAIN-CONTAINING PROTEIN"/>
    <property type="match status" value="1"/>
</dbReference>
<dbReference type="AlphaFoldDB" id="A4BAZ3"/>
<keyword evidence="3" id="KW-1185">Reference proteome</keyword>
<sequence>MIAVTGATGQLGQKVMNQLLTTVPAEQLVALVRSPDKAADLAGRGVDVRKADYDQPDTLTSALAGVDRLLLISGSEIGQRTRQHQAVIDAAKAQGVELLVYTSILSADKSPLKLAEEHRQTEAALKASGVPHVILRNGWYTENYTMGLAGSLEQGAMAGAAGEGVFNAATRQDYAEAAVAVLTREDNTSGTVYELAGTEGFTLAQFAQLGSELSGKPLTYQNMPEADFAGLLAQVGLPAEFAAILADSEAGAADGWLASESKDLETLIGRPSTPLKTAIQDALN</sequence>
<dbReference type="Pfam" id="PF13460">
    <property type="entry name" value="NAD_binding_10"/>
    <property type="match status" value="1"/>
</dbReference>
<dbReference type="InterPro" id="IPR036291">
    <property type="entry name" value="NAD(P)-bd_dom_sf"/>
</dbReference>
<gene>
    <name evidence="2" type="ORF">MED297_11340</name>
</gene>
<reference evidence="2 3" key="1">
    <citation type="submission" date="2006-02" db="EMBL/GenBank/DDBJ databases">
        <authorList>
            <person name="Pinhassi J."/>
            <person name="Pedros-Alio C."/>
            <person name="Ferriera S."/>
            <person name="Johnson J."/>
            <person name="Kravitz S."/>
            <person name="Halpern A."/>
            <person name="Remington K."/>
            <person name="Beeson K."/>
            <person name="Tran B."/>
            <person name="Rogers Y.-H."/>
            <person name="Friedman R."/>
            <person name="Venter J.C."/>
        </authorList>
    </citation>
    <scope>NUCLEOTIDE SEQUENCE [LARGE SCALE GENOMIC DNA]</scope>
    <source>
        <strain evidence="2 3">MED297</strain>
    </source>
</reference>
<dbReference type="SUPFAM" id="SSF51735">
    <property type="entry name" value="NAD(P)-binding Rossmann-fold domains"/>
    <property type="match status" value="1"/>
</dbReference>
<dbReference type="STRING" id="314283.MED297_11340"/>
<dbReference type="CDD" id="cd05269">
    <property type="entry name" value="TMR_SDR_a"/>
    <property type="match status" value="1"/>
</dbReference>
<dbReference type="Proteomes" id="UP000005953">
    <property type="component" value="Unassembled WGS sequence"/>
</dbReference>
<dbReference type="EMBL" id="AAOE01000003">
    <property type="protein sequence ID" value="EAR10606.1"/>
    <property type="molecule type" value="Genomic_DNA"/>
</dbReference>
<evidence type="ECO:0000313" key="2">
    <source>
        <dbReference type="EMBL" id="EAR10606.1"/>
    </source>
</evidence>
<dbReference type="HOGENOM" id="CLU_007383_10_4_6"/>
<dbReference type="InterPro" id="IPR016040">
    <property type="entry name" value="NAD(P)-bd_dom"/>
</dbReference>
<comment type="caution">
    <text evidence="2">The sequence shown here is derived from an EMBL/GenBank/DDBJ whole genome shotgun (WGS) entry which is preliminary data.</text>
</comment>
<proteinExistence type="predicted"/>
<feature type="domain" description="NAD(P)-binding" evidence="1">
    <location>
        <begin position="6"/>
        <end position="184"/>
    </location>
</feature>
<dbReference type="OrthoDB" id="5510591at2"/>